<protein>
    <submittedName>
        <fullName evidence="1">Uncharacterized protein</fullName>
    </submittedName>
</protein>
<organism evidence="1">
    <name type="scientific">viral metagenome</name>
    <dbReference type="NCBI Taxonomy" id="1070528"/>
    <lineage>
        <taxon>unclassified sequences</taxon>
        <taxon>metagenomes</taxon>
        <taxon>organismal metagenomes</taxon>
    </lineage>
</organism>
<name>A0A6C0AIG7_9ZZZZ</name>
<dbReference type="AlphaFoldDB" id="A0A6C0AIG7"/>
<reference evidence="1" key="1">
    <citation type="journal article" date="2020" name="Nature">
        <title>Giant virus diversity and host interactions through global metagenomics.</title>
        <authorList>
            <person name="Schulz F."/>
            <person name="Roux S."/>
            <person name="Paez-Espino D."/>
            <person name="Jungbluth S."/>
            <person name="Walsh D.A."/>
            <person name="Denef V.J."/>
            <person name="McMahon K.D."/>
            <person name="Konstantinidis K.T."/>
            <person name="Eloe-Fadrosh E.A."/>
            <person name="Kyrpides N.C."/>
            <person name="Woyke T."/>
        </authorList>
    </citation>
    <scope>NUCLEOTIDE SEQUENCE</scope>
    <source>
        <strain evidence="1">GVMAG-S-1035118-87</strain>
    </source>
</reference>
<sequence length="183" mass="20692">MECQDCIICMNFTFCEPVSCRSKVHHYLCEECEYTWRSKMTEKNGLRIMTCPSCREEETSRTIRSLQREAQRKAQPTLESLLATAVKLVIDTRELVGTLRTPETDFIRRSAERVHEMASSAVARAALPTSAARAAPVPTRSRCASGRCTSTSRTGRAMTYLKCNICNIVFCCRNCKECTDCRP</sequence>
<dbReference type="EMBL" id="MN740626">
    <property type="protein sequence ID" value="QHS79131.1"/>
    <property type="molecule type" value="Genomic_DNA"/>
</dbReference>
<evidence type="ECO:0000313" key="1">
    <source>
        <dbReference type="EMBL" id="QHS79131.1"/>
    </source>
</evidence>
<accession>A0A6C0AIG7</accession>
<proteinExistence type="predicted"/>